<protein>
    <submittedName>
        <fullName evidence="1">Uncharacterized protein</fullName>
    </submittedName>
</protein>
<feature type="non-terminal residue" evidence="1">
    <location>
        <position position="75"/>
    </location>
</feature>
<evidence type="ECO:0000313" key="3">
    <source>
        <dbReference type="Proteomes" id="UP000663829"/>
    </source>
</evidence>
<sequence length="75" mass="8629">MDIHQLDTLPDDILDYSQEKFHEFVCQYVCEEAANIFKIQSIRSMRSLALMSIEKILLILQSESPAVTDIKKKVG</sequence>
<dbReference type="EMBL" id="CAJOBC010125972">
    <property type="protein sequence ID" value="CAF4594906.1"/>
    <property type="molecule type" value="Genomic_DNA"/>
</dbReference>
<dbReference type="AlphaFoldDB" id="A0A816F4C1"/>
<dbReference type="EMBL" id="CAJNOQ010053725">
    <property type="protein sequence ID" value="CAF1656331.1"/>
    <property type="molecule type" value="Genomic_DNA"/>
</dbReference>
<accession>A0A816F4C1</accession>
<gene>
    <name evidence="1" type="ORF">GPM918_LOCUS45776</name>
    <name evidence="2" type="ORF">SRO942_LOCUS48644</name>
</gene>
<evidence type="ECO:0000313" key="1">
    <source>
        <dbReference type="EMBL" id="CAF1656331.1"/>
    </source>
</evidence>
<proteinExistence type="predicted"/>
<dbReference type="Proteomes" id="UP000681722">
    <property type="component" value="Unassembled WGS sequence"/>
</dbReference>
<name>A0A816F4C1_9BILA</name>
<dbReference type="Proteomes" id="UP000663829">
    <property type="component" value="Unassembled WGS sequence"/>
</dbReference>
<keyword evidence="3" id="KW-1185">Reference proteome</keyword>
<dbReference type="OrthoDB" id="10032304at2759"/>
<reference evidence="1" key="1">
    <citation type="submission" date="2021-02" db="EMBL/GenBank/DDBJ databases">
        <authorList>
            <person name="Nowell W R."/>
        </authorList>
    </citation>
    <scope>NUCLEOTIDE SEQUENCE</scope>
</reference>
<evidence type="ECO:0000313" key="2">
    <source>
        <dbReference type="EMBL" id="CAF4594906.1"/>
    </source>
</evidence>
<comment type="caution">
    <text evidence="1">The sequence shown here is derived from an EMBL/GenBank/DDBJ whole genome shotgun (WGS) entry which is preliminary data.</text>
</comment>
<organism evidence="1 3">
    <name type="scientific">Didymodactylos carnosus</name>
    <dbReference type="NCBI Taxonomy" id="1234261"/>
    <lineage>
        <taxon>Eukaryota</taxon>
        <taxon>Metazoa</taxon>
        <taxon>Spiralia</taxon>
        <taxon>Gnathifera</taxon>
        <taxon>Rotifera</taxon>
        <taxon>Eurotatoria</taxon>
        <taxon>Bdelloidea</taxon>
        <taxon>Philodinida</taxon>
        <taxon>Philodinidae</taxon>
        <taxon>Didymodactylos</taxon>
    </lineage>
</organism>